<evidence type="ECO:0000313" key="3">
    <source>
        <dbReference type="Proteomes" id="UP000053235"/>
    </source>
</evidence>
<name>A0A0M7AM46_9HYPH</name>
<proteinExistence type="predicted"/>
<organism evidence="2 3">
    <name type="scientific">Roseibium alexandrii</name>
    <dbReference type="NCBI Taxonomy" id="388408"/>
    <lineage>
        <taxon>Bacteria</taxon>
        <taxon>Pseudomonadati</taxon>
        <taxon>Pseudomonadota</taxon>
        <taxon>Alphaproteobacteria</taxon>
        <taxon>Hyphomicrobiales</taxon>
        <taxon>Stappiaceae</taxon>
        <taxon>Roseibium</taxon>
    </lineage>
</organism>
<dbReference type="Proteomes" id="UP000053235">
    <property type="component" value="Unassembled WGS sequence"/>
</dbReference>
<reference evidence="3" key="1">
    <citation type="submission" date="2015-07" db="EMBL/GenBank/DDBJ databases">
        <authorList>
            <person name="Rodrigo-Torres Lidia"/>
            <person name="Arahal R.David."/>
        </authorList>
    </citation>
    <scope>NUCLEOTIDE SEQUENCE [LARGE SCALE GENOMIC DNA]</scope>
    <source>
        <strain evidence="3">CECT 5112</strain>
    </source>
</reference>
<gene>
    <name evidence="2" type="ORF">LAX5112_04424</name>
</gene>
<keyword evidence="3" id="KW-1185">Reference proteome</keyword>
<dbReference type="EMBL" id="CXWD01000023">
    <property type="protein sequence ID" value="CTQ75959.1"/>
    <property type="molecule type" value="Genomic_DNA"/>
</dbReference>
<protein>
    <submittedName>
        <fullName evidence="2">Uncharacterized protein</fullName>
    </submittedName>
</protein>
<evidence type="ECO:0000313" key="2">
    <source>
        <dbReference type="EMBL" id="CTQ75959.1"/>
    </source>
</evidence>
<accession>A0A0M7AM46</accession>
<dbReference type="AlphaFoldDB" id="A0A0M7AM46"/>
<feature type="region of interest" description="Disordered" evidence="1">
    <location>
        <begin position="268"/>
        <end position="293"/>
    </location>
</feature>
<evidence type="ECO:0000256" key="1">
    <source>
        <dbReference type="SAM" id="MobiDB-lite"/>
    </source>
</evidence>
<sequence length="327" mass="34421">MRGQAFTFTHRGFCYALVPKHVVGGRGRLSVMTGVPPRTGTADIRLRLADTDMALASVTGLRREDCGSDIDALRDTLRPVLTGSAPATLTTVLPGGEPETIDVTVALADYERIEVQAVRPGDRSRIAPGDSGALIAVRGVPVALGIKLLDAGTANERVLALRLDDLKARIVRFLSDGALGAASVAAPDAAVAFEVVEWSGRPLDPDLDPRGLVSPGGAPFVAEHGGREVRLVLRLTGEGGRAPVVSGVRIEGGGAEGATAPKTLRLRQPRRQADPTPRRLNTGSIAADGRGTVPVSPRRMEWLEVTVTGVWDPQRPLSIETLTVLGE</sequence>